<organism evidence="4 5">
    <name type="scientific">Hymenochirus boettgeri</name>
    <name type="common">Congo dwarf clawed frog</name>
    <dbReference type="NCBI Taxonomy" id="247094"/>
    <lineage>
        <taxon>Eukaryota</taxon>
        <taxon>Metazoa</taxon>
        <taxon>Chordata</taxon>
        <taxon>Craniata</taxon>
        <taxon>Vertebrata</taxon>
        <taxon>Euteleostomi</taxon>
        <taxon>Amphibia</taxon>
        <taxon>Batrachia</taxon>
        <taxon>Anura</taxon>
        <taxon>Pipoidea</taxon>
        <taxon>Pipidae</taxon>
        <taxon>Pipinae</taxon>
        <taxon>Hymenochirus</taxon>
    </lineage>
</organism>
<sequence>MELQHIDPALVKHCHTAATTCVLEAVKNNVDRTGLSTFLEECSLDSDRIEFFWTEYQKNKGSLETLLESIGRCPPHVTDVSWRLHYQIKTNQLYRNYRPVYLINLTMESAEANEKPDVSFNCSMEQLQDFIGKLKDAAKSLERTTQI</sequence>
<dbReference type="EMBL" id="JAACNH010000005">
    <property type="protein sequence ID" value="KAG8443247.1"/>
    <property type="molecule type" value="Genomic_DNA"/>
</dbReference>
<gene>
    <name evidence="4" type="ORF">GDO86_011884</name>
</gene>
<name>A0A8T2JI87_9PIPI</name>
<feature type="domain" description="COMM" evidence="3">
    <location>
        <begin position="76"/>
        <end position="145"/>
    </location>
</feature>
<dbReference type="PROSITE" id="PS51269">
    <property type="entry name" value="COMM"/>
    <property type="match status" value="1"/>
</dbReference>
<evidence type="ECO:0000313" key="4">
    <source>
        <dbReference type="EMBL" id="KAG8443247.1"/>
    </source>
</evidence>
<dbReference type="InterPro" id="IPR037355">
    <property type="entry name" value="COMMD3"/>
</dbReference>
<reference evidence="4" key="1">
    <citation type="thesis" date="2020" institute="ProQuest LLC" country="789 East Eisenhower Parkway, Ann Arbor, MI, USA">
        <title>Comparative Genomics and Chromosome Evolution.</title>
        <authorList>
            <person name="Mudd A.B."/>
        </authorList>
    </citation>
    <scope>NUCLEOTIDE SEQUENCE</scope>
    <source>
        <strain evidence="4">Female2</strain>
        <tissue evidence="4">Blood</tissue>
    </source>
</reference>
<dbReference type="AlphaFoldDB" id="A0A8T2JI87"/>
<dbReference type="Pfam" id="PF21672">
    <property type="entry name" value="COMM_HN"/>
    <property type="match status" value="1"/>
</dbReference>
<proteinExistence type="inferred from homology"/>
<evidence type="ECO:0000313" key="5">
    <source>
        <dbReference type="Proteomes" id="UP000812440"/>
    </source>
</evidence>
<dbReference type="CDD" id="cd04751">
    <property type="entry name" value="Commd3"/>
    <property type="match status" value="1"/>
</dbReference>
<comment type="caution">
    <text evidence="4">The sequence shown here is derived from an EMBL/GenBank/DDBJ whole genome shotgun (WGS) entry which is preliminary data.</text>
</comment>
<evidence type="ECO:0000256" key="1">
    <source>
        <dbReference type="ARBA" id="ARBA00016548"/>
    </source>
</evidence>
<comment type="similarity">
    <text evidence="2">Belongs to the COMM domain-containing protein 3 family.</text>
</comment>
<evidence type="ECO:0000256" key="2">
    <source>
        <dbReference type="ARBA" id="ARBA00093469"/>
    </source>
</evidence>
<dbReference type="PANTHER" id="PTHR31159:SF1">
    <property type="entry name" value="COMM DOMAIN-CONTAINING PROTEIN 3"/>
    <property type="match status" value="1"/>
</dbReference>
<dbReference type="OrthoDB" id="1917519at2759"/>
<accession>A0A8T2JI87</accession>
<dbReference type="PANTHER" id="PTHR31159">
    <property type="entry name" value="COMM DOMAIN-CONTAINING PROTEIN 3"/>
    <property type="match status" value="1"/>
</dbReference>
<protein>
    <recommendedName>
        <fullName evidence="1">COMM domain-containing protein 3</fullName>
    </recommendedName>
</protein>
<evidence type="ECO:0000259" key="3">
    <source>
        <dbReference type="PROSITE" id="PS51269"/>
    </source>
</evidence>
<keyword evidence="5" id="KW-1185">Reference proteome</keyword>
<dbReference type="Pfam" id="PF07258">
    <property type="entry name" value="COMM_domain"/>
    <property type="match status" value="1"/>
</dbReference>
<dbReference type="GO" id="GO:0006814">
    <property type="term" value="P:sodium ion transport"/>
    <property type="evidence" value="ECO:0007669"/>
    <property type="project" value="InterPro"/>
</dbReference>
<dbReference type="Proteomes" id="UP000812440">
    <property type="component" value="Chromosome 6"/>
</dbReference>
<dbReference type="InterPro" id="IPR017920">
    <property type="entry name" value="COMM"/>
</dbReference>